<dbReference type="AlphaFoldDB" id="A0A5M6HVA0"/>
<reference evidence="1 2" key="1">
    <citation type="submission" date="2019-09" db="EMBL/GenBank/DDBJ databases">
        <title>Draft Whole-Genome sequence of Blastochloris sulfoviridis DSM 729.</title>
        <authorList>
            <person name="Meyer T.E."/>
            <person name="Kyndt J.A."/>
        </authorList>
    </citation>
    <scope>NUCLEOTIDE SEQUENCE [LARGE SCALE GENOMIC DNA]</scope>
    <source>
        <strain evidence="1 2">DSM 729</strain>
    </source>
</reference>
<accession>A0A5M6HVA0</accession>
<organism evidence="1 2">
    <name type="scientific">Blastochloris sulfoviridis</name>
    <dbReference type="NCBI Taxonomy" id="50712"/>
    <lineage>
        <taxon>Bacteria</taxon>
        <taxon>Pseudomonadati</taxon>
        <taxon>Pseudomonadota</taxon>
        <taxon>Alphaproteobacteria</taxon>
        <taxon>Hyphomicrobiales</taxon>
        <taxon>Blastochloridaceae</taxon>
        <taxon>Blastochloris</taxon>
    </lineage>
</organism>
<dbReference type="OrthoDB" id="7916272at2"/>
<proteinExistence type="predicted"/>
<protein>
    <submittedName>
        <fullName evidence="1">Uncharacterized protein</fullName>
    </submittedName>
</protein>
<keyword evidence="2" id="KW-1185">Reference proteome</keyword>
<comment type="caution">
    <text evidence="1">The sequence shown here is derived from an EMBL/GenBank/DDBJ whole genome shotgun (WGS) entry which is preliminary data.</text>
</comment>
<evidence type="ECO:0000313" key="2">
    <source>
        <dbReference type="Proteomes" id="UP000323886"/>
    </source>
</evidence>
<dbReference type="Proteomes" id="UP000323886">
    <property type="component" value="Unassembled WGS sequence"/>
</dbReference>
<dbReference type="EMBL" id="VWPL01000019">
    <property type="protein sequence ID" value="KAA5599844.1"/>
    <property type="molecule type" value="Genomic_DNA"/>
</dbReference>
<dbReference type="RefSeq" id="WP_150097807.1">
    <property type="nucleotide sequence ID" value="NZ_VWPL01000019.1"/>
</dbReference>
<evidence type="ECO:0000313" key="1">
    <source>
        <dbReference type="EMBL" id="KAA5599844.1"/>
    </source>
</evidence>
<sequence>MTYSADRDPFARYAVSAAAPGRRLVTITPHDTNQLTPYVRALRVTVPSTVALTNGLATFSIVDIDAPNDATLTPVSVAPGVSDIPIGARLVRATGFPAGIVVQGYV</sequence>
<gene>
    <name evidence="1" type="ORF">F1193_11340</name>
</gene>
<name>A0A5M6HVA0_9HYPH</name>